<dbReference type="Proteomes" id="UP000308092">
    <property type="component" value="Unassembled WGS sequence"/>
</dbReference>
<feature type="compositionally biased region" description="Polar residues" evidence="1">
    <location>
        <begin position="344"/>
        <end position="359"/>
    </location>
</feature>
<proteinExistence type="predicted"/>
<evidence type="ECO:0000313" key="3">
    <source>
        <dbReference type="Proteomes" id="UP000308092"/>
    </source>
</evidence>
<dbReference type="EMBL" id="SOSA01000344">
    <property type="protein sequence ID" value="THC92321.1"/>
    <property type="molecule type" value="Genomic_DNA"/>
</dbReference>
<evidence type="ECO:0000313" key="2">
    <source>
        <dbReference type="EMBL" id="THC92321.1"/>
    </source>
</evidence>
<gene>
    <name evidence="2" type="ORF">EYZ11_008215</name>
</gene>
<dbReference type="VEuPathDB" id="FungiDB:EYZ11_008215"/>
<comment type="caution">
    <text evidence="2">The sequence shown here is derived from an EMBL/GenBank/DDBJ whole genome shotgun (WGS) entry which is preliminary data.</text>
</comment>
<protein>
    <submittedName>
        <fullName evidence="2">Uncharacterized protein</fullName>
    </submittedName>
</protein>
<feature type="region of interest" description="Disordered" evidence="1">
    <location>
        <begin position="162"/>
        <end position="263"/>
    </location>
</feature>
<dbReference type="STRING" id="1220188.A0A4S3JGK2"/>
<organism evidence="2 3">
    <name type="scientific">Aspergillus tanneri</name>
    <dbReference type="NCBI Taxonomy" id="1220188"/>
    <lineage>
        <taxon>Eukaryota</taxon>
        <taxon>Fungi</taxon>
        <taxon>Dikarya</taxon>
        <taxon>Ascomycota</taxon>
        <taxon>Pezizomycotina</taxon>
        <taxon>Eurotiomycetes</taxon>
        <taxon>Eurotiomycetidae</taxon>
        <taxon>Eurotiales</taxon>
        <taxon>Aspergillaceae</taxon>
        <taxon>Aspergillus</taxon>
        <taxon>Aspergillus subgen. Circumdati</taxon>
    </lineage>
</organism>
<evidence type="ECO:0000256" key="1">
    <source>
        <dbReference type="SAM" id="MobiDB-lite"/>
    </source>
</evidence>
<feature type="compositionally biased region" description="Basic and acidic residues" evidence="1">
    <location>
        <begin position="189"/>
        <end position="202"/>
    </location>
</feature>
<keyword evidence="3" id="KW-1185">Reference proteome</keyword>
<reference evidence="2 3" key="1">
    <citation type="submission" date="2019-03" db="EMBL/GenBank/DDBJ databases">
        <title>The genome sequence of a newly discovered highly antifungal drug resistant Aspergillus species, Aspergillus tanneri NIH 1004.</title>
        <authorList>
            <person name="Mounaud S."/>
            <person name="Singh I."/>
            <person name="Joardar V."/>
            <person name="Pakala S."/>
            <person name="Pakala S."/>
            <person name="Venepally P."/>
            <person name="Hoover J."/>
            <person name="Nierman W."/>
            <person name="Chung J."/>
            <person name="Losada L."/>
        </authorList>
    </citation>
    <scope>NUCLEOTIDE SEQUENCE [LARGE SCALE GENOMIC DNA]</scope>
    <source>
        <strain evidence="2 3">NIH1004</strain>
    </source>
</reference>
<accession>A0A4S3JGK2</accession>
<feature type="compositionally biased region" description="Polar residues" evidence="1">
    <location>
        <begin position="244"/>
        <end position="263"/>
    </location>
</feature>
<sequence length="489" mass="54318">MALRTAHFEKEHQNTLAKTAQILNAEDTRLKRVEYLLVQFENENLRWQLDQVNLDLAKALNGESEARRDFGIACDEIDNLRATSRGLSNEIKSLQYELSSLSNASVDSQKLAADNVRLSKELRSMQSEMENLKAQNSSSQAFFLEKKSLERQFHSLELELESEKSAHKRTLARESQQGKEIGALNSLLEEERKRRAEEERTQSHRKLNIHQQGPERAAQEPVLEEKGVLGRNQASAKGRPKATLNGNQWPRHSSNAKDSGNHTTQSRMNFAQQAASHFNPELTIATPGAFNSRDKKKKASALPGDKSSFSITPFLNRTNGPQESPISSDGTDELYTGQADEGTDGSSFNTGLVNNNMDSQPEDQIAPEKLGPQPMVKQPFEPSTPTAGISRKGNHKLFSKTAQEDRTKAAGAVVNNLLTQGQWKSKKRKLGAQREKSLFDGEDEDDELHDVRKPGRRIDSGSTIRGLASILVFGLYGLGGIRYQALCGV</sequence>
<dbReference type="AlphaFoldDB" id="A0A4S3JGK2"/>
<name>A0A4S3JGK2_9EURO</name>
<feature type="compositionally biased region" description="Polar residues" evidence="1">
    <location>
        <begin position="307"/>
        <end position="329"/>
    </location>
</feature>
<feature type="region of interest" description="Disordered" evidence="1">
    <location>
        <begin position="279"/>
        <end position="392"/>
    </location>
</feature>
<feature type="region of interest" description="Disordered" evidence="1">
    <location>
        <begin position="432"/>
        <end position="454"/>
    </location>
</feature>